<evidence type="ECO:0000256" key="1">
    <source>
        <dbReference type="SAM" id="MobiDB-lite"/>
    </source>
</evidence>
<sequence length="193" mass="22557">MTTYQKQPASFTAADSQPTHQPWQDKMDYIYDADTEGQPDKYNINLRIALSRPEKPLEERLTDISLEELGAMLTFIYYNQDYNGSLASHPRFLRRYVSPEDMFEPGNVEEANSLLHEFVSTHIEILFTAEEQLYTLGPIYRDEDDKKQFLIVWYGLREPLLPAVLANSPYIAYTAHWYLPELKTDLDFSWMDG</sequence>
<dbReference type="Proteomes" id="UP000054383">
    <property type="component" value="Unassembled WGS sequence"/>
</dbReference>
<evidence type="ECO:0000313" key="3">
    <source>
        <dbReference type="Proteomes" id="UP000054383"/>
    </source>
</evidence>
<dbReference type="AlphaFoldDB" id="A0A0U1LT04"/>
<name>A0A0U1LT04_TALIS</name>
<accession>A0A0U1LT04</accession>
<protein>
    <submittedName>
        <fullName evidence="2">Uncharacterized protein</fullName>
    </submittedName>
</protein>
<proteinExistence type="predicted"/>
<reference evidence="2 3" key="1">
    <citation type="submission" date="2015-04" db="EMBL/GenBank/DDBJ databases">
        <authorList>
            <person name="Syromyatnikov M.Y."/>
            <person name="Popov V.N."/>
        </authorList>
    </citation>
    <scope>NUCLEOTIDE SEQUENCE [LARGE SCALE GENOMIC DNA]</scope>
    <source>
        <strain evidence="2">WF-38-12</strain>
    </source>
</reference>
<keyword evidence="3" id="KW-1185">Reference proteome</keyword>
<gene>
    <name evidence="2" type="ORF">PISL3812_03536</name>
</gene>
<feature type="region of interest" description="Disordered" evidence="1">
    <location>
        <begin position="1"/>
        <end position="23"/>
    </location>
</feature>
<feature type="compositionally biased region" description="Polar residues" evidence="1">
    <location>
        <begin position="1"/>
        <end position="22"/>
    </location>
</feature>
<evidence type="ECO:0000313" key="2">
    <source>
        <dbReference type="EMBL" id="CRG86529.1"/>
    </source>
</evidence>
<organism evidence="2 3">
    <name type="scientific">Talaromyces islandicus</name>
    <name type="common">Penicillium islandicum</name>
    <dbReference type="NCBI Taxonomy" id="28573"/>
    <lineage>
        <taxon>Eukaryota</taxon>
        <taxon>Fungi</taxon>
        <taxon>Dikarya</taxon>
        <taxon>Ascomycota</taxon>
        <taxon>Pezizomycotina</taxon>
        <taxon>Eurotiomycetes</taxon>
        <taxon>Eurotiomycetidae</taxon>
        <taxon>Eurotiales</taxon>
        <taxon>Trichocomaceae</taxon>
        <taxon>Talaromyces</taxon>
        <taxon>Talaromyces sect. Islandici</taxon>
    </lineage>
</organism>
<dbReference type="EMBL" id="CVMT01000002">
    <property type="protein sequence ID" value="CRG86529.1"/>
    <property type="molecule type" value="Genomic_DNA"/>
</dbReference>